<protein>
    <submittedName>
        <fullName evidence="1">Uncharacterized protein</fullName>
    </submittedName>
</protein>
<reference evidence="1 2" key="1">
    <citation type="submission" date="2011-11" db="EMBL/GenBank/DDBJ databases">
        <title>Whole genome shotgun sequence of Gordonia araii NBRC 100433.</title>
        <authorList>
            <person name="Yoshida Y."/>
            <person name="Hosoyama A."/>
            <person name="Tsuchikane K."/>
            <person name="Katsumata H."/>
            <person name="Yamazaki S."/>
            <person name="Fujita N."/>
        </authorList>
    </citation>
    <scope>NUCLEOTIDE SEQUENCE [LARGE SCALE GENOMIC DNA]</scope>
    <source>
        <strain evidence="1 2">NBRC 100433</strain>
    </source>
</reference>
<dbReference type="AlphaFoldDB" id="G7H465"/>
<comment type="caution">
    <text evidence="1">The sequence shown here is derived from an EMBL/GenBank/DDBJ whole genome shotgun (WGS) entry which is preliminary data.</text>
</comment>
<proteinExistence type="predicted"/>
<keyword evidence="2" id="KW-1185">Reference proteome</keyword>
<dbReference type="STRING" id="1073574.GOARA_061_00790"/>
<evidence type="ECO:0000313" key="2">
    <source>
        <dbReference type="Proteomes" id="UP000035088"/>
    </source>
</evidence>
<gene>
    <name evidence="1" type="ORF">GOARA_061_00790</name>
</gene>
<dbReference type="Proteomes" id="UP000035088">
    <property type="component" value="Unassembled WGS sequence"/>
</dbReference>
<accession>G7H465</accession>
<evidence type="ECO:0000313" key="1">
    <source>
        <dbReference type="EMBL" id="GAB10640.1"/>
    </source>
</evidence>
<sequence>MQDSKIHGAIVAGQRLGPAGFVDARCGSRVIEPNDGDQTPAVPAHPDRWAAEPVRVDAIVGVEGAR</sequence>
<dbReference type="EMBL" id="BAEE01000061">
    <property type="protein sequence ID" value="GAB10640.1"/>
    <property type="molecule type" value="Genomic_DNA"/>
</dbReference>
<organism evidence="1 2">
    <name type="scientific">Gordonia araii NBRC 100433</name>
    <dbReference type="NCBI Taxonomy" id="1073574"/>
    <lineage>
        <taxon>Bacteria</taxon>
        <taxon>Bacillati</taxon>
        <taxon>Actinomycetota</taxon>
        <taxon>Actinomycetes</taxon>
        <taxon>Mycobacteriales</taxon>
        <taxon>Gordoniaceae</taxon>
        <taxon>Gordonia</taxon>
    </lineage>
</organism>
<name>G7H465_9ACTN</name>